<feature type="compositionally biased region" description="Low complexity" evidence="1">
    <location>
        <begin position="12"/>
        <end position="23"/>
    </location>
</feature>
<dbReference type="Pfam" id="PF00168">
    <property type="entry name" value="C2"/>
    <property type="match status" value="2"/>
</dbReference>
<dbReference type="InterPro" id="IPR035892">
    <property type="entry name" value="C2_domain_sf"/>
</dbReference>
<organism evidence="3 4">
    <name type="scientific">Mesorhabditis spiculigera</name>
    <dbReference type="NCBI Taxonomy" id="96644"/>
    <lineage>
        <taxon>Eukaryota</taxon>
        <taxon>Metazoa</taxon>
        <taxon>Ecdysozoa</taxon>
        <taxon>Nematoda</taxon>
        <taxon>Chromadorea</taxon>
        <taxon>Rhabditida</taxon>
        <taxon>Rhabditina</taxon>
        <taxon>Rhabditomorpha</taxon>
        <taxon>Rhabditoidea</taxon>
        <taxon>Rhabditidae</taxon>
        <taxon>Mesorhabditinae</taxon>
        <taxon>Mesorhabditis</taxon>
    </lineage>
</organism>
<dbReference type="Gene3D" id="2.60.40.150">
    <property type="entry name" value="C2 domain"/>
    <property type="match status" value="2"/>
</dbReference>
<dbReference type="PANTHER" id="PTHR10024">
    <property type="entry name" value="SYNAPTOTAGMIN"/>
    <property type="match status" value="1"/>
</dbReference>
<dbReference type="GO" id="GO:0000149">
    <property type="term" value="F:SNARE binding"/>
    <property type="evidence" value="ECO:0007669"/>
    <property type="project" value="TreeGrafter"/>
</dbReference>
<proteinExistence type="predicted"/>
<sequence>MLPRTPQEMTCLSAASSSPSPSLGLNSRFSTPDPVTPPFTQETFTMPQMIPDVMIETSSRNSSRHNSMRTHRVPEVVESLDYDDRNGEELEDPDTGCDEDTAEAEYTPEYSTQQYTPAPILRETPRESREERSVETPDEGVQSQCSSQSPSCDRIEQLASKSNSETGSVGGDALAHGLDPALYGPGASPPNEPILIRRASAVTPGTVPSSSSFQNGTANADQPPSTGLGILYCTIQHFPVRKRLRVNILKVEALAGQLKPELEIHAQCKVSIPGLKGGKEQSSETKRGRDPVFNQEFFFEPVTIEDLDTKAIQVVAYHSGGATKLAKDVAIAECTIPLREIRELNTKREVKIIEELKAQVGSKKLGKIHITSCIEKDARRLTINVKKADDLPRWGFLGAPDVCVKITVDQGGIAKTKCSRVLKSTTSAVYNEAVMFLFNPSKNELAHTKITVSVHDMQRTCTGDDVIGVSYLGILAQDKSEVEQWKNTVEHLGKEYKGAHHLKAQQNSPTVHVAEAGDDGDEE</sequence>
<dbReference type="GO" id="GO:0005886">
    <property type="term" value="C:plasma membrane"/>
    <property type="evidence" value="ECO:0007669"/>
    <property type="project" value="TreeGrafter"/>
</dbReference>
<comment type="caution">
    <text evidence="3">The sequence shown here is derived from an EMBL/GenBank/DDBJ whole genome shotgun (WGS) entry which is preliminary data.</text>
</comment>
<dbReference type="SMART" id="SM00239">
    <property type="entry name" value="C2"/>
    <property type="match status" value="2"/>
</dbReference>
<protein>
    <recommendedName>
        <fullName evidence="2">C2 domain-containing protein</fullName>
    </recommendedName>
</protein>
<name>A0AA36G5T0_9BILA</name>
<feature type="compositionally biased region" description="Basic and acidic residues" evidence="1">
    <location>
        <begin position="123"/>
        <end position="135"/>
    </location>
</feature>
<dbReference type="InterPro" id="IPR000008">
    <property type="entry name" value="C2_dom"/>
</dbReference>
<feature type="region of interest" description="Disordered" evidence="1">
    <location>
        <begin position="1"/>
        <end position="42"/>
    </location>
</feature>
<dbReference type="GO" id="GO:0001786">
    <property type="term" value="F:phosphatidylserine binding"/>
    <property type="evidence" value="ECO:0007669"/>
    <property type="project" value="TreeGrafter"/>
</dbReference>
<feature type="region of interest" description="Disordered" evidence="1">
    <location>
        <begin position="57"/>
        <end position="173"/>
    </location>
</feature>
<evidence type="ECO:0000256" key="1">
    <source>
        <dbReference type="SAM" id="MobiDB-lite"/>
    </source>
</evidence>
<dbReference type="CDD" id="cd00030">
    <property type="entry name" value="C2"/>
    <property type="match status" value="1"/>
</dbReference>
<dbReference type="GO" id="GO:0070382">
    <property type="term" value="C:exocytic vesicle"/>
    <property type="evidence" value="ECO:0007669"/>
    <property type="project" value="TreeGrafter"/>
</dbReference>
<feature type="non-terminal residue" evidence="3">
    <location>
        <position position="523"/>
    </location>
</feature>
<dbReference type="PANTHER" id="PTHR10024:SF348">
    <property type="entry name" value="SYNAPTOTAGMIN-17"/>
    <property type="match status" value="1"/>
</dbReference>
<dbReference type="GO" id="GO:0030276">
    <property type="term" value="F:clathrin binding"/>
    <property type="evidence" value="ECO:0007669"/>
    <property type="project" value="TreeGrafter"/>
</dbReference>
<accession>A0AA36G5T0</accession>
<dbReference type="GO" id="GO:0005509">
    <property type="term" value="F:calcium ion binding"/>
    <property type="evidence" value="ECO:0007669"/>
    <property type="project" value="TreeGrafter"/>
</dbReference>
<feature type="domain" description="C2" evidence="2">
    <location>
        <begin position="222"/>
        <end position="351"/>
    </location>
</feature>
<gene>
    <name evidence="3" type="ORF">MSPICULIGERA_LOCUS12218</name>
</gene>
<dbReference type="GO" id="GO:0005544">
    <property type="term" value="F:calcium-dependent phospholipid binding"/>
    <property type="evidence" value="ECO:0007669"/>
    <property type="project" value="TreeGrafter"/>
</dbReference>
<evidence type="ECO:0000313" key="3">
    <source>
        <dbReference type="EMBL" id="CAJ0573872.1"/>
    </source>
</evidence>
<dbReference type="EMBL" id="CATQJA010002624">
    <property type="protein sequence ID" value="CAJ0573872.1"/>
    <property type="molecule type" value="Genomic_DNA"/>
</dbReference>
<dbReference type="PROSITE" id="PS50004">
    <property type="entry name" value="C2"/>
    <property type="match status" value="2"/>
</dbReference>
<dbReference type="Proteomes" id="UP001177023">
    <property type="component" value="Unassembled WGS sequence"/>
</dbReference>
<reference evidence="3" key="1">
    <citation type="submission" date="2023-06" db="EMBL/GenBank/DDBJ databases">
        <authorList>
            <person name="Delattre M."/>
        </authorList>
    </citation>
    <scope>NUCLEOTIDE SEQUENCE</scope>
    <source>
        <strain evidence="3">AF72</strain>
    </source>
</reference>
<keyword evidence="4" id="KW-1185">Reference proteome</keyword>
<feature type="compositionally biased region" description="Low complexity" evidence="1">
    <location>
        <begin position="142"/>
        <end position="152"/>
    </location>
</feature>
<feature type="domain" description="C2" evidence="2">
    <location>
        <begin position="364"/>
        <end position="486"/>
    </location>
</feature>
<feature type="compositionally biased region" description="Basic residues" evidence="1">
    <location>
        <begin position="62"/>
        <end position="71"/>
    </location>
</feature>
<evidence type="ECO:0000259" key="2">
    <source>
        <dbReference type="PROSITE" id="PS50004"/>
    </source>
</evidence>
<dbReference type="GO" id="GO:0017156">
    <property type="term" value="P:calcium-ion regulated exocytosis"/>
    <property type="evidence" value="ECO:0007669"/>
    <property type="project" value="TreeGrafter"/>
</dbReference>
<dbReference type="SUPFAM" id="SSF49562">
    <property type="entry name" value="C2 domain (Calcium/lipid-binding domain, CaLB)"/>
    <property type="match status" value="2"/>
</dbReference>
<feature type="compositionally biased region" description="Acidic residues" evidence="1">
    <location>
        <begin position="89"/>
        <end position="103"/>
    </location>
</feature>
<feature type="region of interest" description="Disordered" evidence="1">
    <location>
        <begin position="500"/>
        <end position="523"/>
    </location>
</feature>
<evidence type="ECO:0000313" key="4">
    <source>
        <dbReference type="Proteomes" id="UP001177023"/>
    </source>
</evidence>
<dbReference type="AlphaFoldDB" id="A0AA36G5T0"/>